<protein>
    <submittedName>
        <fullName evidence="1">Uncharacterized protein</fullName>
    </submittedName>
</protein>
<dbReference type="Proteomes" id="UP001447516">
    <property type="component" value="Unassembled WGS sequence"/>
</dbReference>
<gene>
    <name evidence="1" type="ORF">AAH991_29800</name>
</gene>
<sequence>MSGFFVNDLMLMLCIFAAGLLIGMVVQGVRCSAALGWMDTRLARERGKTWRCKQELRACCQAQSLKE</sequence>
<organism evidence="1 2">
    <name type="scientific">Microbispora maris</name>
    <dbReference type="NCBI Taxonomy" id="3144104"/>
    <lineage>
        <taxon>Bacteria</taxon>
        <taxon>Bacillati</taxon>
        <taxon>Actinomycetota</taxon>
        <taxon>Actinomycetes</taxon>
        <taxon>Streptosporangiales</taxon>
        <taxon>Streptosporangiaceae</taxon>
        <taxon>Microbispora</taxon>
    </lineage>
</organism>
<evidence type="ECO:0000313" key="1">
    <source>
        <dbReference type="EMBL" id="MEN3539340.1"/>
    </source>
</evidence>
<dbReference type="EMBL" id="JBDJAW010000032">
    <property type="protein sequence ID" value="MEN3539340.1"/>
    <property type="molecule type" value="Genomic_DNA"/>
</dbReference>
<name>A0ABV0B078_9ACTN</name>
<keyword evidence="2" id="KW-1185">Reference proteome</keyword>
<evidence type="ECO:0000313" key="2">
    <source>
        <dbReference type="Proteomes" id="UP001447516"/>
    </source>
</evidence>
<reference evidence="1 2" key="1">
    <citation type="submission" date="2024-05" db="EMBL/GenBank/DDBJ databases">
        <title>Microbispora sp.ZYX-F-249.</title>
        <authorList>
            <person name="Xie H."/>
        </authorList>
    </citation>
    <scope>NUCLEOTIDE SEQUENCE [LARGE SCALE GENOMIC DNA]</scope>
    <source>
        <strain evidence="1 2">ZYX-F-249</strain>
    </source>
</reference>
<proteinExistence type="predicted"/>
<comment type="caution">
    <text evidence="1">The sequence shown here is derived from an EMBL/GenBank/DDBJ whole genome shotgun (WGS) entry which is preliminary data.</text>
</comment>
<dbReference type="RefSeq" id="WP_346229238.1">
    <property type="nucleotide sequence ID" value="NZ_JBDJAW010000032.1"/>
</dbReference>
<accession>A0ABV0B078</accession>